<feature type="transmembrane region" description="Helical" evidence="11">
    <location>
        <begin position="51"/>
        <end position="72"/>
    </location>
</feature>
<feature type="transmembrane region" description="Helical" evidence="11">
    <location>
        <begin position="360"/>
        <end position="379"/>
    </location>
</feature>
<keyword evidence="5 11" id="KW-0812">Transmembrane</keyword>
<evidence type="ECO:0000256" key="4">
    <source>
        <dbReference type="ARBA" id="ARBA00022475"/>
    </source>
</evidence>
<keyword evidence="2 11" id="KW-0813">Transport</keyword>
<keyword evidence="8 11" id="KW-0406">Ion transport</keyword>
<feature type="transmembrane region" description="Helical" evidence="11">
    <location>
        <begin position="259"/>
        <end position="280"/>
    </location>
</feature>
<dbReference type="InterPro" id="IPR004670">
    <property type="entry name" value="NhaA"/>
</dbReference>
<dbReference type="Proteomes" id="UP000291483">
    <property type="component" value="Unassembled WGS sequence"/>
</dbReference>
<dbReference type="EMBL" id="SHLC01000001">
    <property type="protein sequence ID" value="RZU65926.1"/>
    <property type="molecule type" value="Genomic_DNA"/>
</dbReference>
<evidence type="ECO:0000256" key="11">
    <source>
        <dbReference type="HAMAP-Rule" id="MF_01844"/>
    </source>
</evidence>
<feature type="transmembrane region" description="Helical" evidence="11">
    <location>
        <begin position="229"/>
        <end position="247"/>
    </location>
</feature>
<dbReference type="InterPro" id="IPR023171">
    <property type="entry name" value="Na/H_antiporter_dom_sf"/>
</dbReference>
<dbReference type="GO" id="GO:0006885">
    <property type="term" value="P:regulation of pH"/>
    <property type="evidence" value="ECO:0007669"/>
    <property type="project" value="InterPro"/>
</dbReference>
<evidence type="ECO:0000256" key="5">
    <source>
        <dbReference type="ARBA" id="ARBA00022692"/>
    </source>
</evidence>
<evidence type="ECO:0000256" key="3">
    <source>
        <dbReference type="ARBA" id="ARBA00022449"/>
    </source>
</evidence>
<keyword evidence="7 11" id="KW-0915">Sodium</keyword>
<keyword evidence="4 11" id="KW-1003">Cell membrane</keyword>
<evidence type="ECO:0000256" key="1">
    <source>
        <dbReference type="ARBA" id="ARBA00004429"/>
    </source>
</evidence>
<comment type="caution">
    <text evidence="12">The sequence shown here is derived from an EMBL/GenBank/DDBJ whole genome shotgun (WGS) entry which is preliminary data.</text>
</comment>
<comment type="subcellular location">
    <subcellularLocation>
        <location evidence="1">Cell inner membrane</location>
        <topology evidence="1">Multi-pass membrane protein</topology>
    </subcellularLocation>
    <subcellularLocation>
        <location evidence="11">Cell membrane</location>
        <topology evidence="11">Multi-pass membrane protein</topology>
    </subcellularLocation>
</comment>
<gene>
    <name evidence="11" type="primary">nhaA</name>
    <name evidence="12" type="ORF">EV379_2266</name>
</gene>
<evidence type="ECO:0000256" key="8">
    <source>
        <dbReference type="ARBA" id="ARBA00023065"/>
    </source>
</evidence>
<dbReference type="PANTHER" id="PTHR30341:SF0">
    <property type="entry name" value="NA(+)_H(+) ANTIPORTER NHAA"/>
    <property type="match status" value="1"/>
</dbReference>
<organism evidence="12 13">
    <name type="scientific">Microterricola gilva</name>
    <dbReference type="NCBI Taxonomy" id="393267"/>
    <lineage>
        <taxon>Bacteria</taxon>
        <taxon>Bacillati</taxon>
        <taxon>Actinomycetota</taxon>
        <taxon>Actinomycetes</taxon>
        <taxon>Micrococcales</taxon>
        <taxon>Microbacteriaceae</taxon>
        <taxon>Microterricola</taxon>
    </lineage>
</organism>
<evidence type="ECO:0000256" key="9">
    <source>
        <dbReference type="ARBA" id="ARBA00023136"/>
    </source>
</evidence>
<dbReference type="AlphaFoldDB" id="A0A4V2GAX2"/>
<comment type="function">
    <text evidence="11">Na(+)/H(+) antiporter that extrudes sodium in exchange for external protons.</text>
</comment>
<feature type="transmembrane region" description="Helical" evidence="11">
    <location>
        <begin position="286"/>
        <end position="314"/>
    </location>
</feature>
<evidence type="ECO:0000256" key="10">
    <source>
        <dbReference type="ARBA" id="ARBA00023201"/>
    </source>
</evidence>
<evidence type="ECO:0000256" key="7">
    <source>
        <dbReference type="ARBA" id="ARBA00023053"/>
    </source>
</evidence>
<comment type="catalytic activity">
    <reaction evidence="11">
        <text>Na(+)(in) + 2 H(+)(out) = Na(+)(out) + 2 H(+)(in)</text>
        <dbReference type="Rhea" id="RHEA:29251"/>
        <dbReference type="ChEBI" id="CHEBI:15378"/>
        <dbReference type="ChEBI" id="CHEBI:29101"/>
    </reaction>
</comment>
<accession>A0A4V2GAX2</accession>
<keyword evidence="3 11" id="KW-0050">Antiport</keyword>
<feature type="transmembrane region" description="Helical" evidence="11">
    <location>
        <begin position="146"/>
        <end position="167"/>
    </location>
</feature>
<feature type="transmembrane region" description="Helical" evidence="11">
    <location>
        <begin position="205"/>
        <end position="223"/>
    </location>
</feature>
<feature type="transmembrane region" description="Helical" evidence="11">
    <location>
        <begin position="173"/>
        <end position="193"/>
    </location>
</feature>
<keyword evidence="10 11" id="KW-0739">Sodium transport</keyword>
<protein>
    <recommendedName>
        <fullName evidence="11">Na(+)/H(+) antiporter NhaA</fullName>
    </recommendedName>
    <alternativeName>
        <fullName evidence="11">Sodium/proton antiporter NhaA</fullName>
    </alternativeName>
</protein>
<keyword evidence="9 11" id="KW-0472">Membrane</keyword>
<evidence type="ECO:0000256" key="6">
    <source>
        <dbReference type="ARBA" id="ARBA00022989"/>
    </source>
</evidence>
<keyword evidence="13" id="KW-1185">Reference proteome</keyword>
<name>A0A4V2GAX2_9MICO</name>
<keyword evidence="6 11" id="KW-1133">Transmembrane helix</keyword>
<feature type="transmembrane region" description="Helical" evidence="11">
    <location>
        <begin position="84"/>
        <end position="108"/>
    </location>
</feature>
<dbReference type="GO" id="GO:0015385">
    <property type="term" value="F:sodium:proton antiporter activity"/>
    <property type="evidence" value="ECO:0007669"/>
    <property type="project" value="TreeGrafter"/>
</dbReference>
<dbReference type="Gene3D" id="1.20.1530.10">
    <property type="entry name" value="Na+/H+ antiporter like domain"/>
    <property type="match status" value="1"/>
</dbReference>
<evidence type="ECO:0000313" key="13">
    <source>
        <dbReference type="Proteomes" id="UP000291483"/>
    </source>
</evidence>
<evidence type="ECO:0000313" key="12">
    <source>
        <dbReference type="EMBL" id="RZU65926.1"/>
    </source>
</evidence>
<dbReference type="GO" id="GO:0005886">
    <property type="term" value="C:plasma membrane"/>
    <property type="evidence" value="ECO:0007669"/>
    <property type="project" value="UniProtKB-SubCell"/>
</dbReference>
<reference evidence="12 13" key="1">
    <citation type="submission" date="2019-02" db="EMBL/GenBank/DDBJ databases">
        <title>Sequencing the genomes of 1000 actinobacteria strains.</title>
        <authorList>
            <person name="Klenk H.-P."/>
        </authorList>
    </citation>
    <scope>NUCLEOTIDE SEQUENCE [LARGE SCALE GENOMIC DNA]</scope>
    <source>
        <strain evidence="12 13">DSM 18319</strain>
    </source>
</reference>
<dbReference type="OrthoDB" id="9808135at2"/>
<evidence type="ECO:0000256" key="2">
    <source>
        <dbReference type="ARBA" id="ARBA00022448"/>
    </source>
</evidence>
<sequence length="405" mass="42217">MAIFRSERYAAMLLLAAAVLGLVLANSAVGPALLAFKGEHVELPLLGLDISTGHFVSDGLLAIFFFIVAVELKRELAIGELNSLSKAALPAVAALGGVAVPAGIYLLITAGSGWENGWPVPTATDIAFALGLLAIFGKGIPTRVRVFLMALAVLDDLVAILIIAFFFTSSVELSYLGFAAVTLLLFSGVSRLLRPRSGYILTRKPQWPLVIAMWVLAVLTWYFVFQSGVHATIAGVLLGLVMARRPGGRAVHSLEPYSNGIILPLFAFSAALVAIPAVSLSELSPAFWGILVALPLGKLLGITLAGWLGGLVAGKRSGVGLRIGDLLVVASLGGVGFTVSLLMNELAFASDHDVVDEGTIAVLLGSGIAMVCSAAFVSWRAAQYRSGKLSVSAADEPDPATAPLF</sequence>
<comment type="similarity">
    <text evidence="11">Belongs to the NhaA Na(+)/H(+) (TC 2.A.33) antiporter family.</text>
</comment>
<dbReference type="Pfam" id="PF06965">
    <property type="entry name" value="Na_H_antiport_1"/>
    <property type="match status" value="1"/>
</dbReference>
<feature type="transmembrane region" description="Helical" evidence="11">
    <location>
        <begin position="326"/>
        <end position="348"/>
    </location>
</feature>
<dbReference type="PANTHER" id="PTHR30341">
    <property type="entry name" value="SODIUM ION/PROTON ANTIPORTER NHAA-RELATED"/>
    <property type="match status" value="1"/>
</dbReference>
<proteinExistence type="inferred from homology"/>
<dbReference type="HAMAP" id="MF_01844">
    <property type="entry name" value="NhaA"/>
    <property type="match status" value="1"/>
</dbReference>
<feature type="transmembrane region" description="Helical" evidence="11">
    <location>
        <begin position="120"/>
        <end position="137"/>
    </location>
</feature>
<dbReference type="RefSeq" id="WP_130506197.1">
    <property type="nucleotide sequence ID" value="NZ_SHLC01000001.1"/>
</dbReference>